<dbReference type="RefSeq" id="WP_382165125.1">
    <property type="nucleotide sequence ID" value="NZ_JBHTBR010000002.1"/>
</dbReference>
<keyword evidence="16" id="KW-1185">Reference proteome</keyword>
<dbReference type="HAMAP" id="MF_01225_B">
    <property type="entry name" value="MoaA_B"/>
    <property type="match status" value="1"/>
</dbReference>
<dbReference type="InterPro" id="IPR007197">
    <property type="entry name" value="rSAM"/>
</dbReference>
<feature type="binding site" evidence="12">
    <location>
        <position position="192"/>
    </location>
    <ligand>
        <name>GTP</name>
        <dbReference type="ChEBI" id="CHEBI:37565"/>
    </ligand>
</feature>
<dbReference type="Pfam" id="PF06463">
    <property type="entry name" value="Mob_synth_C"/>
    <property type="match status" value="1"/>
</dbReference>
<dbReference type="CDD" id="cd01335">
    <property type="entry name" value="Radical_SAM"/>
    <property type="match status" value="1"/>
</dbReference>
<evidence type="ECO:0000256" key="7">
    <source>
        <dbReference type="ARBA" id="ARBA00023014"/>
    </source>
</evidence>
<dbReference type="InterPro" id="IPR013785">
    <property type="entry name" value="Aldolase_TIM"/>
</dbReference>
<gene>
    <name evidence="12 15" type="primary">moaA</name>
    <name evidence="15" type="ORF">ACFQS8_01740</name>
</gene>
<evidence type="ECO:0000256" key="10">
    <source>
        <dbReference type="ARBA" id="ARBA00023239"/>
    </source>
</evidence>
<keyword evidence="4 12" id="KW-0479">Metal-binding</keyword>
<evidence type="ECO:0000256" key="6">
    <source>
        <dbReference type="ARBA" id="ARBA00023004"/>
    </source>
</evidence>
<sequence length="364" mass="39878">MVYRLIDQLGVSAHGVNHAQSVEEHPVVPLPTGLPVLQDGFARTISYLRLSITDRCDLRCTYCMPERMTFLPKSDVLSFEELTRLVDAFIARGITKLRITGGEPLVRKDAIALLSRFASRLGGGGLKELTLTTNGTQLAQHAQALADMGMKRINVSLDSLDRNVFARLSRRDVLPQVLEGIEAAAKAGLKVKINTVALADANADEIPSMIAWAHGNGFDLSLIEVMPLGEEMTHRSSSFLSLQDVKKRLESQWTLTHLDDSTGGPARYMHVAETGGRVGFISPLSHNFCATCNRIRMTCTGRLYTCLGHEEGEDLRSALRDDPSDDTMNALLDRALAKKPERHDFDAAHIDTPSSPRTMSVTGG</sequence>
<dbReference type="InterPro" id="IPR050105">
    <property type="entry name" value="MoCo_biosynth_MoaA/MoaC"/>
</dbReference>
<proteinExistence type="inferred from homology"/>
<dbReference type="InterPro" id="IPR000385">
    <property type="entry name" value="MoaA_NifB_PqqE_Fe-S-bd_CS"/>
</dbReference>
<evidence type="ECO:0000256" key="5">
    <source>
        <dbReference type="ARBA" id="ARBA00022741"/>
    </source>
</evidence>
<keyword evidence="10 12" id="KW-0456">Lyase</keyword>
<dbReference type="CDD" id="cd21117">
    <property type="entry name" value="Twitch_MoaA"/>
    <property type="match status" value="1"/>
</dbReference>
<keyword evidence="3 12" id="KW-0949">S-adenosyl-L-methionine</keyword>
<comment type="cofactor">
    <cofactor evidence="12">
        <name>[4Fe-4S] cluster</name>
        <dbReference type="ChEBI" id="CHEBI:49883"/>
    </cofactor>
    <text evidence="12">Binds 2 [4Fe-4S] clusters. Binds 1 [4Fe-4S] cluster coordinated with 3 cysteines and an exchangeable S-adenosyl-L-methionine and 1 [4Fe-4S] cluster coordinated with 3 cysteines and the GTP-derived substrate.</text>
</comment>
<feature type="binding site" evidence="12">
    <location>
        <position position="306"/>
    </location>
    <ligand>
        <name>[4Fe-4S] cluster</name>
        <dbReference type="ChEBI" id="CHEBI:49883"/>
        <label>2</label>
        <note>4Fe-4S-substrate</note>
    </ligand>
</feature>
<dbReference type="SFLD" id="SFLDG01386">
    <property type="entry name" value="main_SPASM_domain-containing"/>
    <property type="match status" value="1"/>
</dbReference>
<evidence type="ECO:0000256" key="9">
    <source>
        <dbReference type="ARBA" id="ARBA00023150"/>
    </source>
</evidence>
<feature type="binding site" evidence="12">
    <location>
        <position position="289"/>
    </location>
    <ligand>
        <name>[4Fe-4S] cluster</name>
        <dbReference type="ChEBI" id="CHEBI:49883"/>
        <label>2</label>
        <note>4Fe-4S-substrate</note>
    </ligand>
</feature>
<feature type="binding site" evidence="12">
    <location>
        <begin position="294"/>
        <end position="296"/>
    </location>
    <ligand>
        <name>GTP</name>
        <dbReference type="ChEBI" id="CHEBI:37565"/>
    </ligand>
</feature>
<comment type="caution">
    <text evidence="15">The sequence shown here is derived from an EMBL/GenBank/DDBJ whole genome shotgun (WGS) entry which is preliminary data.</text>
</comment>
<dbReference type="InterPro" id="IPR013483">
    <property type="entry name" value="MoaA"/>
</dbReference>
<feature type="binding site" evidence="12">
    <location>
        <position position="56"/>
    </location>
    <ligand>
        <name>[4Fe-4S] cluster</name>
        <dbReference type="ChEBI" id="CHEBI:49883"/>
        <label>1</label>
        <note>4Fe-4S-S-AdoMet</note>
    </ligand>
</feature>
<feature type="binding site" evidence="12">
    <location>
        <position position="49"/>
    </location>
    <ligand>
        <name>GTP</name>
        <dbReference type="ChEBI" id="CHEBI:37565"/>
    </ligand>
</feature>
<dbReference type="GO" id="GO:0061798">
    <property type="term" value="F:GTP 3',8'-cyclase activity"/>
    <property type="evidence" value="ECO:0007669"/>
    <property type="project" value="UniProtKB-EC"/>
</dbReference>
<evidence type="ECO:0000256" key="4">
    <source>
        <dbReference type="ARBA" id="ARBA00022723"/>
    </source>
</evidence>
<feature type="binding site" evidence="12">
    <location>
        <position position="98"/>
    </location>
    <ligand>
        <name>GTP</name>
        <dbReference type="ChEBI" id="CHEBI:37565"/>
    </ligand>
</feature>
<feature type="domain" description="Radical SAM core" evidence="14">
    <location>
        <begin position="40"/>
        <end position="258"/>
    </location>
</feature>
<reference evidence="16" key="1">
    <citation type="journal article" date="2019" name="Int. J. Syst. Evol. Microbiol.">
        <title>The Global Catalogue of Microorganisms (GCM) 10K type strain sequencing project: providing services to taxonomists for standard genome sequencing and annotation.</title>
        <authorList>
            <consortium name="The Broad Institute Genomics Platform"/>
            <consortium name="The Broad Institute Genome Sequencing Center for Infectious Disease"/>
            <person name="Wu L."/>
            <person name="Ma J."/>
        </authorList>
    </citation>
    <scope>NUCLEOTIDE SEQUENCE [LARGE SCALE GENOMIC DNA]</scope>
    <source>
        <strain evidence="16">CCUG 51308</strain>
    </source>
</reference>
<evidence type="ECO:0000256" key="13">
    <source>
        <dbReference type="SAM" id="MobiDB-lite"/>
    </source>
</evidence>
<dbReference type="Pfam" id="PF04055">
    <property type="entry name" value="Radical_SAM"/>
    <property type="match status" value="1"/>
</dbReference>
<dbReference type="PROSITE" id="PS01305">
    <property type="entry name" value="MOAA_NIFB_PQQE"/>
    <property type="match status" value="1"/>
</dbReference>
<dbReference type="SMART" id="SM00729">
    <property type="entry name" value="Elp3"/>
    <property type="match status" value="1"/>
</dbReference>
<dbReference type="InterPro" id="IPR010505">
    <property type="entry name" value="MoaA_twitch"/>
</dbReference>
<keyword evidence="7 12" id="KW-0411">Iron-sulfur</keyword>
<dbReference type="SFLD" id="SFLDG01067">
    <property type="entry name" value="SPASM/twitch_domain_containing"/>
    <property type="match status" value="1"/>
</dbReference>
<keyword evidence="8 12" id="KW-0342">GTP-binding</keyword>
<feature type="binding site" evidence="12">
    <location>
        <position position="60"/>
    </location>
    <ligand>
        <name>[4Fe-4S] cluster</name>
        <dbReference type="ChEBI" id="CHEBI:49883"/>
        <label>1</label>
        <note>4Fe-4S-S-AdoMet</note>
    </ligand>
</feature>
<evidence type="ECO:0000256" key="11">
    <source>
        <dbReference type="ARBA" id="ARBA00048697"/>
    </source>
</evidence>
<dbReference type="InterPro" id="IPR040064">
    <property type="entry name" value="MoaA-like"/>
</dbReference>
<dbReference type="SFLD" id="SFLDS00029">
    <property type="entry name" value="Radical_SAM"/>
    <property type="match status" value="1"/>
</dbReference>
<evidence type="ECO:0000256" key="3">
    <source>
        <dbReference type="ARBA" id="ARBA00022691"/>
    </source>
</evidence>
<keyword evidence="9 12" id="KW-0501">Molybdenum cofactor biosynthesis</keyword>
<accession>A0ABW2IHB5</accession>
<evidence type="ECO:0000259" key="14">
    <source>
        <dbReference type="PROSITE" id="PS51918"/>
    </source>
</evidence>
<dbReference type="Gene3D" id="3.20.20.70">
    <property type="entry name" value="Aldolase class I"/>
    <property type="match status" value="1"/>
</dbReference>
<dbReference type="PROSITE" id="PS51918">
    <property type="entry name" value="RADICAL_SAM"/>
    <property type="match status" value="1"/>
</dbReference>
<evidence type="ECO:0000313" key="16">
    <source>
        <dbReference type="Proteomes" id="UP001596492"/>
    </source>
</evidence>
<feature type="binding site" evidence="12">
    <location>
        <position position="292"/>
    </location>
    <ligand>
        <name>[4Fe-4S] cluster</name>
        <dbReference type="ChEBI" id="CHEBI:49883"/>
        <label>2</label>
        <note>4Fe-4S-substrate</note>
    </ligand>
</feature>
<evidence type="ECO:0000256" key="12">
    <source>
        <dbReference type="HAMAP-Rule" id="MF_01225"/>
    </source>
</evidence>
<evidence type="ECO:0000313" key="15">
    <source>
        <dbReference type="EMBL" id="MFC7290326.1"/>
    </source>
</evidence>
<protein>
    <recommendedName>
        <fullName evidence="1 12">GTP 3',8-cyclase</fullName>
        <ecNumber evidence="1 12">4.1.99.22</ecNumber>
    </recommendedName>
    <alternativeName>
        <fullName evidence="12">Molybdenum cofactor biosynthesis protein A</fullName>
    </alternativeName>
</protein>
<feature type="binding site" evidence="12">
    <location>
        <position position="102"/>
    </location>
    <ligand>
        <name>S-adenosyl-L-methionine</name>
        <dbReference type="ChEBI" id="CHEBI:59789"/>
    </ligand>
</feature>
<name>A0ABW2IHB5_9PROT</name>
<feature type="binding site" evidence="12">
    <location>
        <position position="156"/>
    </location>
    <ligand>
        <name>S-adenosyl-L-methionine</name>
        <dbReference type="ChEBI" id="CHEBI:59789"/>
    </ligand>
</feature>
<comment type="subunit">
    <text evidence="12">Monomer and homodimer.</text>
</comment>
<dbReference type="EMBL" id="JBHTBR010000002">
    <property type="protein sequence ID" value="MFC7290326.1"/>
    <property type="molecule type" value="Genomic_DNA"/>
</dbReference>
<comment type="pathway">
    <text evidence="12">Cofactor biosynthesis; molybdopterin biosynthesis.</text>
</comment>
<feature type="binding site" evidence="12">
    <location>
        <position position="63"/>
    </location>
    <ligand>
        <name>[4Fe-4S] cluster</name>
        <dbReference type="ChEBI" id="CHEBI:49883"/>
        <label>1</label>
        <note>4Fe-4S-S-AdoMet</note>
    </ligand>
</feature>
<feature type="compositionally biased region" description="Polar residues" evidence="13">
    <location>
        <begin position="352"/>
        <end position="364"/>
    </location>
</feature>
<feature type="binding site" evidence="12">
    <location>
        <position position="226"/>
    </location>
    <ligand>
        <name>S-adenosyl-L-methionine</name>
        <dbReference type="ChEBI" id="CHEBI:59789"/>
    </ligand>
</feature>
<feature type="binding site" evidence="12">
    <location>
        <position position="62"/>
    </location>
    <ligand>
        <name>S-adenosyl-L-methionine</name>
        <dbReference type="ChEBI" id="CHEBI:59789"/>
    </ligand>
</feature>
<keyword evidence="5 12" id="KW-0547">Nucleotide-binding</keyword>
<comment type="function">
    <text evidence="12">Catalyzes the cyclization of GTP to (8S)-3',8-cyclo-7,8-dihydroguanosine 5'-triphosphate.</text>
</comment>
<dbReference type="PANTHER" id="PTHR22960">
    <property type="entry name" value="MOLYBDOPTERIN COFACTOR SYNTHESIS PROTEIN A"/>
    <property type="match status" value="1"/>
</dbReference>
<dbReference type="InterPro" id="IPR058240">
    <property type="entry name" value="rSAM_sf"/>
</dbReference>
<evidence type="ECO:0000256" key="1">
    <source>
        <dbReference type="ARBA" id="ARBA00012167"/>
    </source>
</evidence>
<dbReference type="SFLD" id="SFLDG01383">
    <property type="entry name" value="cyclic_pyranopterin_phosphate"/>
    <property type="match status" value="1"/>
</dbReference>
<evidence type="ECO:0000256" key="2">
    <source>
        <dbReference type="ARBA" id="ARBA00022485"/>
    </source>
</evidence>
<keyword evidence="6 12" id="KW-0408">Iron</keyword>
<dbReference type="SUPFAM" id="SSF102114">
    <property type="entry name" value="Radical SAM enzymes"/>
    <property type="match status" value="1"/>
</dbReference>
<feature type="binding site" evidence="12">
    <location>
        <position position="132"/>
    </location>
    <ligand>
        <name>GTP</name>
        <dbReference type="ChEBI" id="CHEBI:37565"/>
    </ligand>
</feature>
<dbReference type="NCBIfam" id="TIGR02666">
    <property type="entry name" value="moaA"/>
    <property type="match status" value="1"/>
</dbReference>
<organism evidence="15 16">
    <name type="scientific">Hirschia litorea</name>
    <dbReference type="NCBI Taxonomy" id="1199156"/>
    <lineage>
        <taxon>Bacteria</taxon>
        <taxon>Pseudomonadati</taxon>
        <taxon>Pseudomonadota</taxon>
        <taxon>Alphaproteobacteria</taxon>
        <taxon>Hyphomonadales</taxon>
        <taxon>Hyphomonadaceae</taxon>
        <taxon>Hirschia</taxon>
    </lineage>
</organism>
<comment type="catalytic activity">
    <reaction evidence="11 12">
        <text>GTP + AH2 + S-adenosyl-L-methionine = (8S)-3',8-cyclo-7,8-dihydroguanosine 5'-triphosphate + 5'-deoxyadenosine + L-methionine + A + H(+)</text>
        <dbReference type="Rhea" id="RHEA:49576"/>
        <dbReference type="ChEBI" id="CHEBI:13193"/>
        <dbReference type="ChEBI" id="CHEBI:15378"/>
        <dbReference type="ChEBI" id="CHEBI:17319"/>
        <dbReference type="ChEBI" id="CHEBI:17499"/>
        <dbReference type="ChEBI" id="CHEBI:37565"/>
        <dbReference type="ChEBI" id="CHEBI:57844"/>
        <dbReference type="ChEBI" id="CHEBI:59789"/>
        <dbReference type="ChEBI" id="CHEBI:131766"/>
        <dbReference type="EC" id="4.1.99.22"/>
    </reaction>
</comment>
<dbReference type="PANTHER" id="PTHR22960:SF0">
    <property type="entry name" value="MOLYBDENUM COFACTOR BIOSYNTHESIS PROTEIN 1"/>
    <property type="match status" value="1"/>
</dbReference>
<feature type="region of interest" description="Disordered" evidence="13">
    <location>
        <begin position="342"/>
        <end position="364"/>
    </location>
</feature>
<dbReference type="EC" id="4.1.99.22" evidence="1 12"/>
<keyword evidence="2 12" id="KW-0004">4Fe-4S</keyword>
<evidence type="ECO:0000256" key="8">
    <source>
        <dbReference type="ARBA" id="ARBA00023134"/>
    </source>
</evidence>
<dbReference type="Proteomes" id="UP001596492">
    <property type="component" value="Unassembled WGS sequence"/>
</dbReference>
<dbReference type="InterPro" id="IPR006638">
    <property type="entry name" value="Elp3/MiaA/NifB-like_rSAM"/>
</dbReference>
<comment type="similarity">
    <text evidence="12">Belongs to the radical SAM superfamily. MoaA family.</text>
</comment>